<dbReference type="EMBL" id="JABSTR010000009">
    <property type="protein sequence ID" value="KAH9378951.1"/>
    <property type="molecule type" value="Genomic_DNA"/>
</dbReference>
<dbReference type="VEuPathDB" id="VectorBase:HLOH_051429"/>
<evidence type="ECO:0000313" key="1">
    <source>
        <dbReference type="EMBL" id="KAH9378951.1"/>
    </source>
</evidence>
<evidence type="ECO:0000313" key="2">
    <source>
        <dbReference type="Proteomes" id="UP000821853"/>
    </source>
</evidence>
<protein>
    <submittedName>
        <fullName evidence="1">Uncharacterized protein</fullName>
    </submittedName>
</protein>
<proteinExistence type="predicted"/>
<organism evidence="1 2">
    <name type="scientific">Haemaphysalis longicornis</name>
    <name type="common">Bush tick</name>
    <dbReference type="NCBI Taxonomy" id="44386"/>
    <lineage>
        <taxon>Eukaryota</taxon>
        <taxon>Metazoa</taxon>
        <taxon>Ecdysozoa</taxon>
        <taxon>Arthropoda</taxon>
        <taxon>Chelicerata</taxon>
        <taxon>Arachnida</taxon>
        <taxon>Acari</taxon>
        <taxon>Parasitiformes</taxon>
        <taxon>Ixodida</taxon>
        <taxon>Ixodoidea</taxon>
        <taxon>Ixodidae</taxon>
        <taxon>Haemaphysalinae</taxon>
        <taxon>Haemaphysalis</taxon>
    </lineage>
</organism>
<name>A0A9J6GX69_HAELO</name>
<comment type="caution">
    <text evidence="1">The sequence shown here is derived from an EMBL/GenBank/DDBJ whole genome shotgun (WGS) entry which is preliminary data.</text>
</comment>
<accession>A0A9J6GX69</accession>
<keyword evidence="2" id="KW-1185">Reference proteome</keyword>
<sequence length="145" mass="16408">MAAGTHTTERLPLRFTKPSNTSAVVGDSVIKYVLQHFCPSDLAAPAFISHGDALYEDVSAMLEYLPQGVEKLIMHVGTTDIARSGFSASLAALLRMLDRMHLMRPYVRGIFVSLTLQRGPNRRRRGSNHRFAWWFYQLCRQNDIV</sequence>
<dbReference type="Proteomes" id="UP000821853">
    <property type="component" value="Unassembled WGS sequence"/>
</dbReference>
<dbReference type="AlphaFoldDB" id="A0A9J6GX69"/>
<reference evidence="1 2" key="1">
    <citation type="journal article" date="2020" name="Cell">
        <title>Large-Scale Comparative Analyses of Tick Genomes Elucidate Their Genetic Diversity and Vector Capacities.</title>
        <authorList>
            <consortium name="Tick Genome and Microbiome Consortium (TIGMIC)"/>
            <person name="Jia N."/>
            <person name="Wang J."/>
            <person name="Shi W."/>
            <person name="Du L."/>
            <person name="Sun Y."/>
            <person name="Zhan W."/>
            <person name="Jiang J.F."/>
            <person name="Wang Q."/>
            <person name="Zhang B."/>
            <person name="Ji P."/>
            <person name="Bell-Sakyi L."/>
            <person name="Cui X.M."/>
            <person name="Yuan T.T."/>
            <person name="Jiang B.G."/>
            <person name="Yang W.F."/>
            <person name="Lam T.T."/>
            <person name="Chang Q.C."/>
            <person name="Ding S.J."/>
            <person name="Wang X.J."/>
            <person name="Zhu J.G."/>
            <person name="Ruan X.D."/>
            <person name="Zhao L."/>
            <person name="Wei J.T."/>
            <person name="Ye R.Z."/>
            <person name="Que T.C."/>
            <person name="Du C.H."/>
            <person name="Zhou Y.H."/>
            <person name="Cheng J.X."/>
            <person name="Dai P.F."/>
            <person name="Guo W.B."/>
            <person name="Han X.H."/>
            <person name="Huang E.J."/>
            <person name="Li L.F."/>
            <person name="Wei W."/>
            <person name="Gao Y.C."/>
            <person name="Liu J.Z."/>
            <person name="Shao H.Z."/>
            <person name="Wang X."/>
            <person name="Wang C.C."/>
            <person name="Yang T.C."/>
            <person name="Huo Q.B."/>
            <person name="Li W."/>
            <person name="Chen H.Y."/>
            <person name="Chen S.E."/>
            <person name="Zhou L.G."/>
            <person name="Ni X.B."/>
            <person name="Tian J.H."/>
            <person name="Sheng Y."/>
            <person name="Liu T."/>
            <person name="Pan Y.S."/>
            <person name="Xia L.Y."/>
            <person name="Li J."/>
            <person name="Zhao F."/>
            <person name="Cao W.C."/>
        </authorList>
    </citation>
    <scope>NUCLEOTIDE SEQUENCE [LARGE SCALE GENOMIC DNA]</scope>
    <source>
        <strain evidence="1">HaeL-2018</strain>
    </source>
</reference>
<gene>
    <name evidence="1" type="ORF">HPB48_012068</name>
</gene>